<evidence type="ECO:0000313" key="5">
    <source>
        <dbReference type="Proteomes" id="UP000011750"/>
    </source>
</evidence>
<feature type="domain" description="Ubiquitin-like protease family profile" evidence="3">
    <location>
        <begin position="4"/>
        <end position="56"/>
    </location>
</feature>
<dbReference type="GO" id="GO:0006508">
    <property type="term" value="P:proteolysis"/>
    <property type="evidence" value="ECO:0007669"/>
    <property type="project" value="UniProtKB-KW"/>
</dbReference>
<dbReference type="Gramene" id="Bra038404.1">
    <property type="protein sequence ID" value="Bra038404.1-P"/>
    <property type="gene ID" value="Bra038404"/>
</dbReference>
<dbReference type="EnsemblPlants" id="Bra038404.1">
    <property type="protein sequence ID" value="Bra038404.1-P"/>
    <property type="gene ID" value="Bra038404"/>
</dbReference>
<keyword evidence="5" id="KW-1185">Reference proteome</keyword>
<dbReference type="GO" id="GO:0008234">
    <property type="term" value="F:cysteine-type peptidase activity"/>
    <property type="evidence" value="ECO:0007669"/>
    <property type="project" value="InterPro"/>
</dbReference>
<dbReference type="Pfam" id="PF02902">
    <property type="entry name" value="Peptidase_C48"/>
    <property type="match status" value="1"/>
</dbReference>
<keyword evidence="1" id="KW-0645">Protease</keyword>
<organism evidence="4 5">
    <name type="scientific">Brassica campestris</name>
    <name type="common">Field mustard</name>
    <dbReference type="NCBI Taxonomy" id="3711"/>
    <lineage>
        <taxon>Eukaryota</taxon>
        <taxon>Viridiplantae</taxon>
        <taxon>Streptophyta</taxon>
        <taxon>Embryophyta</taxon>
        <taxon>Tracheophyta</taxon>
        <taxon>Spermatophyta</taxon>
        <taxon>Magnoliopsida</taxon>
        <taxon>eudicotyledons</taxon>
        <taxon>Gunneridae</taxon>
        <taxon>Pentapetalae</taxon>
        <taxon>rosids</taxon>
        <taxon>malvids</taxon>
        <taxon>Brassicales</taxon>
        <taxon>Brassicaceae</taxon>
        <taxon>Brassiceae</taxon>
        <taxon>Brassica</taxon>
    </lineage>
</organism>
<accession>M4FBD8</accession>
<reference evidence="4 5" key="1">
    <citation type="journal article" date="2011" name="Nat. Genet.">
        <title>The genome of the mesopolyploid crop species Brassica rapa.</title>
        <authorList>
            <consortium name="Brassica rapa Genome Sequencing Project Consortium"/>
            <person name="Wang X."/>
            <person name="Wang H."/>
            <person name="Wang J."/>
            <person name="Sun R."/>
            <person name="Wu J."/>
            <person name="Liu S."/>
            <person name="Bai Y."/>
            <person name="Mun J.H."/>
            <person name="Bancroft I."/>
            <person name="Cheng F."/>
            <person name="Huang S."/>
            <person name="Li X."/>
            <person name="Hua W."/>
            <person name="Wang J."/>
            <person name="Wang X."/>
            <person name="Freeling M."/>
            <person name="Pires J.C."/>
            <person name="Paterson A.H."/>
            <person name="Chalhoub B."/>
            <person name="Wang B."/>
            <person name="Hayward A."/>
            <person name="Sharpe A.G."/>
            <person name="Park B.S."/>
            <person name="Weisshaar B."/>
            <person name="Liu B."/>
            <person name="Li B."/>
            <person name="Liu B."/>
            <person name="Tong C."/>
            <person name="Song C."/>
            <person name="Duran C."/>
            <person name="Peng C."/>
            <person name="Geng C."/>
            <person name="Koh C."/>
            <person name="Lin C."/>
            <person name="Edwards D."/>
            <person name="Mu D."/>
            <person name="Shen D."/>
            <person name="Soumpourou E."/>
            <person name="Li F."/>
            <person name="Fraser F."/>
            <person name="Conant G."/>
            <person name="Lassalle G."/>
            <person name="King G.J."/>
            <person name="Bonnema G."/>
            <person name="Tang H."/>
            <person name="Wang H."/>
            <person name="Belcram H."/>
            <person name="Zhou H."/>
            <person name="Hirakawa H."/>
            <person name="Abe H."/>
            <person name="Guo H."/>
            <person name="Wang H."/>
            <person name="Jin H."/>
            <person name="Parkin I.A."/>
            <person name="Batley J."/>
            <person name="Kim J.S."/>
            <person name="Just J."/>
            <person name="Li J."/>
            <person name="Xu J."/>
            <person name="Deng J."/>
            <person name="Kim J.A."/>
            <person name="Li J."/>
            <person name="Yu J."/>
            <person name="Meng J."/>
            <person name="Wang J."/>
            <person name="Min J."/>
            <person name="Poulain J."/>
            <person name="Wang J."/>
            <person name="Hatakeyama K."/>
            <person name="Wu K."/>
            <person name="Wang L."/>
            <person name="Fang L."/>
            <person name="Trick M."/>
            <person name="Links M.G."/>
            <person name="Zhao M."/>
            <person name="Jin M."/>
            <person name="Ramchiary N."/>
            <person name="Drou N."/>
            <person name="Berkman P.J."/>
            <person name="Cai Q."/>
            <person name="Huang Q."/>
            <person name="Li R."/>
            <person name="Tabata S."/>
            <person name="Cheng S."/>
            <person name="Zhang S."/>
            <person name="Zhang S."/>
            <person name="Huang S."/>
            <person name="Sato S."/>
            <person name="Sun S."/>
            <person name="Kwon S.J."/>
            <person name="Choi S.R."/>
            <person name="Lee T.H."/>
            <person name="Fan W."/>
            <person name="Zhao X."/>
            <person name="Tan X."/>
            <person name="Xu X."/>
            <person name="Wang Y."/>
            <person name="Qiu Y."/>
            <person name="Yin Y."/>
            <person name="Li Y."/>
            <person name="Du Y."/>
            <person name="Liao Y."/>
            <person name="Lim Y."/>
            <person name="Narusaka Y."/>
            <person name="Wang Y."/>
            <person name="Wang Z."/>
            <person name="Li Z."/>
            <person name="Wang Z."/>
            <person name="Xiong Z."/>
            <person name="Zhang Z."/>
        </authorList>
    </citation>
    <scope>NUCLEOTIDE SEQUENCE [LARGE SCALE GENOMIC DNA]</scope>
    <source>
        <strain evidence="4 5">cv. Chiifu-401-42</strain>
    </source>
</reference>
<keyword evidence="2" id="KW-0378">Hydrolase</keyword>
<evidence type="ECO:0000313" key="4">
    <source>
        <dbReference type="EnsemblPlants" id="Bra038404.1-P"/>
    </source>
</evidence>
<proteinExistence type="predicted"/>
<dbReference type="Proteomes" id="UP000011750">
    <property type="component" value="Chromosome A08"/>
</dbReference>
<evidence type="ECO:0000259" key="3">
    <source>
        <dbReference type="Pfam" id="PF02902"/>
    </source>
</evidence>
<dbReference type="InterPro" id="IPR003653">
    <property type="entry name" value="Peptidase_C48_C"/>
</dbReference>
<reference evidence="4 5" key="2">
    <citation type="journal article" date="2018" name="Hortic Res">
        <title>Improved Brassica rapa reference genome by single-molecule sequencing and chromosome conformation capture technologies.</title>
        <authorList>
            <person name="Zhang L."/>
            <person name="Cai X."/>
            <person name="Wu J."/>
            <person name="Liu M."/>
            <person name="Grob S."/>
            <person name="Cheng F."/>
            <person name="Liang J."/>
            <person name="Cai C."/>
            <person name="Liu Z."/>
            <person name="Liu B."/>
            <person name="Wang F."/>
            <person name="Li S."/>
            <person name="Liu F."/>
            <person name="Li X."/>
            <person name="Cheng L."/>
            <person name="Yang W."/>
            <person name="Li M.H."/>
            <person name="Grossniklaus U."/>
            <person name="Zheng H."/>
            <person name="Wang X."/>
        </authorList>
    </citation>
    <scope>NUCLEOTIDE SEQUENCE [LARGE SCALE GENOMIC DNA]</scope>
    <source>
        <strain evidence="4 5">cv. Chiifu-401-42</strain>
    </source>
</reference>
<dbReference type="HOGENOM" id="CLU_1951833_0_0_1"/>
<name>M4FBD8_BRACM</name>
<protein>
    <recommendedName>
        <fullName evidence="3">Ubiquitin-like protease family profile domain-containing protein</fullName>
    </recommendedName>
</protein>
<evidence type="ECO:0000256" key="1">
    <source>
        <dbReference type="ARBA" id="ARBA00022670"/>
    </source>
</evidence>
<sequence length="129" mass="15047">MSNAGNHWIGVCVNIIERKMEVFDCGRGMNIQYVEKFAAKIPRIVKAVSPPERQKVELVNLTVYWMLLMKEKTHLLKWTDKSVVEETEDFQDLFDVLLVDNSEFQKSVRASEAMMKRHESIIQEMEDAI</sequence>
<evidence type="ECO:0000256" key="2">
    <source>
        <dbReference type="ARBA" id="ARBA00022801"/>
    </source>
</evidence>
<dbReference type="InParanoid" id="M4FBD8"/>
<reference evidence="4" key="3">
    <citation type="submission" date="2023-03" db="UniProtKB">
        <authorList>
            <consortium name="EnsemblPlants"/>
        </authorList>
    </citation>
    <scope>IDENTIFICATION</scope>
    <source>
        <strain evidence="4">cv. Chiifu-401-42</strain>
    </source>
</reference>
<dbReference type="AlphaFoldDB" id="M4FBD8"/>